<dbReference type="PROSITE" id="PS51257">
    <property type="entry name" value="PROKAR_LIPOPROTEIN"/>
    <property type="match status" value="1"/>
</dbReference>
<keyword evidence="3" id="KW-1185">Reference proteome</keyword>
<dbReference type="OrthoDB" id="7350271at2"/>
<dbReference type="AlphaFoldDB" id="A0A0C2YK35"/>
<accession>A0A0C2YK35</accession>
<organism evidence="2 3">
    <name type="scientific">Paramagnetospirillum magnetotacticum MS-1</name>
    <dbReference type="NCBI Taxonomy" id="272627"/>
    <lineage>
        <taxon>Bacteria</taxon>
        <taxon>Pseudomonadati</taxon>
        <taxon>Pseudomonadota</taxon>
        <taxon>Alphaproteobacteria</taxon>
        <taxon>Rhodospirillales</taxon>
        <taxon>Magnetospirillaceae</taxon>
        <taxon>Paramagnetospirillum</taxon>
    </lineage>
</organism>
<proteinExistence type="predicted"/>
<gene>
    <name evidence="2" type="ORF">CCC_02883</name>
</gene>
<dbReference type="EMBL" id="JXSL01000020">
    <property type="protein sequence ID" value="KIM00095.1"/>
    <property type="molecule type" value="Genomic_DNA"/>
</dbReference>
<name>A0A0C2YK35_PARME</name>
<dbReference type="Proteomes" id="UP000031971">
    <property type="component" value="Unassembled WGS sequence"/>
</dbReference>
<evidence type="ECO:0000313" key="3">
    <source>
        <dbReference type="Proteomes" id="UP000031971"/>
    </source>
</evidence>
<dbReference type="RefSeq" id="WP_009869856.1">
    <property type="nucleotide sequence ID" value="NZ_JXSL01000020.1"/>
</dbReference>
<reference evidence="2 3" key="1">
    <citation type="submission" date="2015-01" db="EMBL/GenBank/DDBJ databases">
        <title>Genome Sequence of Magnetospirillum magnetotacticum Strain MS-1.</title>
        <authorList>
            <person name="Marinov G.K."/>
            <person name="Smalley M.D."/>
            <person name="DeSalvo G."/>
        </authorList>
    </citation>
    <scope>NUCLEOTIDE SEQUENCE [LARGE SCALE GENOMIC DNA]</scope>
    <source>
        <strain evidence="2 3">MS-1</strain>
    </source>
</reference>
<protein>
    <submittedName>
        <fullName evidence="2">Uncharacterized protein</fullName>
    </submittedName>
</protein>
<dbReference type="Gene3D" id="3.30.1150.10">
    <property type="match status" value="1"/>
</dbReference>
<feature type="signal peptide" evidence="1">
    <location>
        <begin position="1"/>
        <end position="21"/>
    </location>
</feature>
<comment type="caution">
    <text evidence="2">The sequence shown here is derived from an EMBL/GenBank/DDBJ whole genome shotgun (WGS) entry which is preliminary data.</text>
</comment>
<evidence type="ECO:0000313" key="2">
    <source>
        <dbReference type="EMBL" id="KIM00095.1"/>
    </source>
</evidence>
<keyword evidence="1" id="KW-0732">Signal</keyword>
<sequence>MLGRFLAVFGLLFLVTGCSTAPTPPHRYPMVEIPDAKTADVALFFANSFRTLILSEQQAKEKPTRVHEILSADANKVVVKANEINGFRYPVSYIINITPTQTASAVVVDSRMSVIQNAGSSYERLTDLYDAGEVDQKIAVGIYQRMFQAIAANFNAARGRAAQMPPAGQFVRPLAFEWEGHLGLLAGTVTYSLESTNIAVTLPNGQGGCTGFAGKTPTGDWSLSCTNGLTAAGTYTANADGKGSTGSGLDNQGRKIKFSVGGSDIPQYMGNDLSMILKDRIGKNFRWPAVIDRRPRLVSLAMLVTLNNDGYVVDLKEDAHTSELDQDPDYRALAANARQAIQAASPIPVPKGEFTGTRTFRYEFNNNIK</sequence>
<feature type="chain" id="PRO_5002159607" evidence="1">
    <location>
        <begin position="22"/>
        <end position="369"/>
    </location>
</feature>
<evidence type="ECO:0000256" key="1">
    <source>
        <dbReference type="SAM" id="SignalP"/>
    </source>
</evidence>